<dbReference type="Gene3D" id="3.30.710.10">
    <property type="entry name" value="Potassium Channel Kv1.1, Chain A"/>
    <property type="match status" value="1"/>
</dbReference>
<keyword evidence="2" id="KW-1185">Reference proteome</keyword>
<protein>
    <submittedName>
        <fullName evidence="3">BTB domain-containing protein</fullName>
    </submittedName>
</protein>
<evidence type="ECO:0000313" key="2">
    <source>
        <dbReference type="Proteomes" id="UP000887578"/>
    </source>
</evidence>
<organism evidence="2 3">
    <name type="scientific">Panagrolaimus davidi</name>
    <dbReference type="NCBI Taxonomy" id="227884"/>
    <lineage>
        <taxon>Eukaryota</taxon>
        <taxon>Metazoa</taxon>
        <taxon>Ecdysozoa</taxon>
        <taxon>Nematoda</taxon>
        <taxon>Chromadorea</taxon>
        <taxon>Rhabditida</taxon>
        <taxon>Tylenchina</taxon>
        <taxon>Panagrolaimomorpha</taxon>
        <taxon>Panagrolaimoidea</taxon>
        <taxon>Panagrolaimidae</taxon>
        <taxon>Panagrolaimus</taxon>
    </lineage>
</organism>
<dbReference type="AlphaFoldDB" id="A0A914PVG5"/>
<dbReference type="PROSITE" id="PS50097">
    <property type="entry name" value="BTB"/>
    <property type="match status" value="1"/>
</dbReference>
<name>A0A914PVG5_9BILA</name>
<accession>A0A914PVG5</accession>
<dbReference type="Proteomes" id="UP000887578">
    <property type="component" value="Unplaced"/>
</dbReference>
<dbReference type="Pfam" id="PF00651">
    <property type="entry name" value="BTB"/>
    <property type="match status" value="1"/>
</dbReference>
<dbReference type="InterPro" id="IPR011333">
    <property type="entry name" value="SKP1/BTB/POZ_sf"/>
</dbReference>
<reference evidence="3" key="1">
    <citation type="submission" date="2022-11" db="UniProtKB">
        <authorList>
            <consortium name="WormBaseParasite"/>
        </authorList>
    </citation>
    <scope>IDENTIFICATION</scope>
</reference>
<sequence length="313" mass="36092">MLMKTTLIVSTKLYNTHVKVTDNIEFNIERKCDVNFIYTFHICNRKGDFKIVKVTDSYDNNLSDSEDVKSFSYDDSHWGQLFNFYILADVEFKKIDLVEKTINVSFSIPHQNMQKLNVFEYYEDSIVLPQCENKKVKYLVMKNSEGWIEVVAGLPGDETIDFQNMFFKHVCSDEVDCEIKTCCTVYFQGKNSSVSKNSFVETTPPPRNESLGDISLYEILKESKYSDVILIASDSTEIPSYRSVLAKNSKIFEKIFDESTEIPVKINMEGFDADTISSSIDFCYGNKSAIVGKEFKVFKFAEKYDINVLKVWI</sequence>
<dbReference type="SUPFAM" id="SSF54695">
    <property type="entry name" value="POZ domain"/>
    <property type="match status" value="1"/>
</dbReference>
<evidence type="ECO:0000313" key="3">
    <source>
        <dbReference type="WBParaSite" id="PDA_v2.g22282.t1"/>
    </source>
</evidence>
<proteinExistence type="predicted"/>
<evidence type="ECO:0000259" key="1">
    <source>
        <dbReference type="PROSITE" id="PS50097"/>
    </source>
</evidence>
<dbReference type="WBParaSite" id="PDA_v2.g22282.t1">
    <property type="protein sequence ID" value="PDA_v2.g22282.t1"/>
    <property type="gene ID" value="PDA_v2.g22282"/>
</dbReference>
<dbReference type="InterPro" id="IPR000210">
    <property type="entry name" value="BTB/POZ_dom"/>
</dbReference>
<feature type="domain" description="BTB" evidence="1">
    <location>
        <begin position="226"/>
        <end position="292"/>
    </location>
</feature>